<sequence>MLHYYNEEDTLFNLEENLPSLKLEYDGASLQQLSNIHYQNFNSFNDDMIINNIPLDYCESPQSKIKNHKVMIDLDNDPETQSIFDTDKYIHQWEPRNRKNIKVRKSKLVYETFDAHYRSNPNWSRDLVVQLSQELGLTTQQVYKWNWDKKKRDRLKALKNKIKNRLTKKATSK</sequence>
<dbReference type="SUPFAM" id="SSF46689">
    <property type="entry name" value="Homeodomain-like"/>
    <property type="match status" value="1"/>
</dbReference>
<dbReference type="OrthoDB" id="313330at2759"/>
<dbReference type="InParanoid" id="A0A078A715"/>
<evidence type="ECO:0000313" key="4">
    <source>
        <dbReference type="Proteomes" id="UP000039865"/>
    </source>
</evidence>
<protein>
    <recommendedName>
        <fullName evidence="2">Homeobox domain-containing protein</fullName>
    </recommendedName>
</protein>
<reference evidence="3 4" key="1">
    <citation type="submission" date="2014-06" db="EMBL/GenBank/DDBJ databases">
        <authorList>
            <person name="Swart Estienne"/>
        </authorList>
    </citation>
    <scope>NUCLEOTIDE SEQUENCE [LARGE SCALE GENOMIC DNA]</scope>
    <source>
        <strain evidence="3 4">130c</strain>
    </source>
</reference>
<dbReference type="AlphaFoldDB" id="A0A078A715"/>
<keyword evidence="1" id="KW-0371">Homeobox</keyword>
<evidence type="ECO:0000259" key="2">
    <source>
        <dbReference type="PROSITE" id="PS50071"/>
    </source>
</evidence>
<feature type="DNA-binding region" description="Homeobox" evidence="1">
    <location>
        <begin position="98"/>
        <end position="157"/>
    </location>
</feature>
<dbReference type="Proteomes" id="UP000039865">
    <property type="component" value="Unassembled WGS sequence"/>
</dbReference>
<dbReference type="InterPro" id="IPR009057">
    <property type="entry name" value="Homeodomain-like_sf"/>
</dbReference>
<evidence type="ECO:0000313" key="3">
    <source>
        <dbReference type="EMBL" id="CDW77671.1"/>
    </source>
</evidence>
<dbReference type="PROSITE" id="PS50071">
    <property type="entry name" value="HOMEOBOX_2"/>
    <property type="match status" value="1"/>
</dbReference>
<dbReference type="GO" id="GO:0005634">
    <property type="term" value="C:nucleus"/>
    <property type="evidence" value="ECO:0007669"/>
    <property type="project" value="UniProtKB-SubCell"/>
</dbReference>
<accession>A0A078A715</accession>
<dbReference type="EMBL" id="CCKQ01006357">
    <property type="protein sequence ID" value="CDW77671.1"/>
    <property type="molecule type" value="Genomic_DNA"/>
</dbReference>
<comment type="subcellular location">
    <subcellularLocation>
        <location evidence="1">Nucleus</location>
    </subcellularLocation>
</comment>
<feature type="domain" description="Homeobox" evidence="2">
    <location>
        <begin position="96"/>
        <end position="156"/>
    </location>
</feature>
<dbReference type="Gene3D" id="1.10.10.60">
    <property type="entry name" value="Homeodomain-like"/>
    <property type="match status" value="1"/>
</dbReference>
<keyword evidence="1" id="KW-0539">Nucleus</keyword>
<organism evidence="3 4">
    <name type="scientific">Stylonychia lemnae</name>
    <name type="common">Ciliate</name>
    <dbReference type="NCBI Taxonomy" id="5949"/>
    <lineage>
        <taxon>Eukaryota</taxon>
        <taxon>Sar</taxon>
        <taxon>Alveolata</taxon>
        <taxon>Ciliophora</taxon>
        <taxon>Intramacronucleata</taxon>
        <taxon>Spirotrichea</taxon>
        <taxon>Stichotrichia</taxon>
        <taxon>Sporadotrichida</taxon>
        <taxon>Oxytrichidae</taxon>
        <taxon>Stylonychinae</taxon>
        <taxon>Stylonychia</taxon>
    </lineage>
</organism>
<keyword evidence="4" id="KW-1185">Reference proteome</keyword>
<dbReference type="InterPro" id="IPR001356">
    <property type="entry name" value="HD"/>
</dbReference>
<gene>
    <name evidence="3" type="primary">Contig11945.g12779</name>
    <name evidence="3" type="ORF">STYLEM_6635</name>
</gene>
<proteinExistence type="predicted"/>
<keyword evidence="1" id="KW-0238">DNA-binding</keyword>
<dbReference type="GO" id="GO:0003677">
    <property type="term" value="F:DNA binding"/>
    <property type="evidence" value="ECO:0007669"/>
    <property type="project" value="UniProtKB-UniRule"/>
</dbReference>
<evidence type="ECO:0000256" key="1">
    <source>
        <dbReference type="PROSITE-ProRule" id="PRU00108"/>
    </source>
</evidence>
<name>A0A078A715_STYLE</name>